<dbReference type="PANTHER" id="PTHR43689:SF8">
    <property type="entry name" value="ALPHA_BETA-HYDROLASES SUPERFAMILY PROTEIN"/>
    <property type="match status" value="1"/>
</dbReference>
<dbReference type="PANTHER" id="PTHR43689">
    <property type="entry name" value="HYDROLASE"/>
    <property type="match status" value="1"/>
</dbReference>
<evidence type="ECO:0000313" key="2">
    <source>
        <dbReference type="EMBL" id="ABC31699.1"/>
    </source>
</evidence>
<dbReference type="eggNOG" id="COG2267">
    <property type="taxonomic scope" value="Bacteria"/>
</dbReference>
<dbReference type="InterPro" id="IPR000073">
    <property type="entry name" value="AB_hydrolase_1"/>
</dbReference>
<sequence length="251" mass="28284">MRDGRHWEGFDTLLQDAINENGLDVRVQTLDIPGNGVRNTETTPATIAGMISSLRERWEMRRPLVLVGLSMGGMLATQWTYDHPEEVAGLALINASMRPYGAPWNRLRLRVWPKVVQGVGVTAARREKLIMQLTLSPLLRTRDRLRLWTGWSRGRPVRTVNGLRQLTAAARFSCPFDFAPHRPCLIVCSLGDKLVDPKCSIAMAQAWQTRCVTHPTAGHDLPVEDPHWLRQQLLNWLTPLCAQAEATQLLT</sequence>
<evidence type="ECO:0000259" key="1">
    <source>
        <dbReference type="Pfam" id="PF12697"/>
    </source>
</evidence>
<dbReference type="EMBL" id="CP000155">
    <property type="protein sequence ID" value="ABC31699.1"/>
    <property type="molecule type" value="Genomic_DNA"/>
</dbReference>
<keyword evidence="2" id="KW-0012">Acyltransferase</keyword>
<protein>
    <submittedName>
        <fullName evidence="2">Predicted Hydrolase or acyltransferase (Alpha/beta hydrolase superfamily)</fullName>
    </submittedName>
</protein>
<dbReference type="STRING" id="349521.HCH_05014"/>
<gene>
    <name evidence="2" type="ordered locus">HCH_05014</name>
</gene>
<dbReference type="SUPFAM" id="SSF53474">
    <property type="entry name" value="alpha/beta-Hydrolases"/>
    <property type="match status" value="1"/>
</dbReference>
<dbReference type="InterPro" id="IPR029058">
    <property type="entry name" value="AB_hydrolase_fold"/>
</dbReference>
<keyword evidence="3" id="KW-1185">Reference proteome</keyword>
<dbReference type="ESTHER" id="hahch-q2scc5">
    <property type="family name" value="6_AlphaBeta_hydrolase"/>
</dbReference>
<keyword evidence="2" id="KW-0378">Hydrolase</keyword>
<keyword evidence="2" id="KW-0808">Transferase</keyword>
<reference evidence="2 3" key="1">
    <citation type="journal article" date="2005" name="Nucleic Acids Res.">
        <title>Genomic blueprint of Hahella chejuensis, a marine microbe producing an algicidal agent.</title>
        <authorList>
            <person name="Jeong H."/>
            <person name="Yim J.H."/>
            <person name="Lee C."/>
            <person name="Choi S.-H."/>
            <person name="Park Y.K."/>
            <person name="Yoon S.H."/>
            <person name="Hur C.-G."/>
            <person name="Kang H.-Y."/>
            <person name="Kim D."/>
            <person name="Lee H.H."/>
            <person name="Park K.H."/>
            <person name="Park S.-H."/>
            <person name="Park H.-S."/>
            <person name="Lee H.K."/>
            <person name="Oh T.K."/>
            <person name="Kim J.F."/>
        </authorList>
    </citation>
    <scope>NUCLEOTIDE SEQUENCE [LARGE SCALE GENOMIC DNA]</scope>
    <source>
        <strain evidence="2 3">KCTC 2396</strain>
    </source>
</reference>
<accession>Q2SCC5</accession>
<feature type="domain" description="AB hydrolase-1" evidence="1">
    <location>
        <begin position="5"/>
        <end position="230"/>
    </location>
</feature>
<dbReference type="Pfam" id="PF12697">
    <property type="entry name" value="Abhydrolase_6"/>
    <property type="match status" value="1"/>
</dbReference>
<dbReference type="GO" id="GO:0016787">
    <property type="term" value="F:hydrolase activity"/>
    <property type="evidence" value="ECO:0007669"/>
    <property type="project" value="UniProtKB-KW"/>
</dbReference>
<dbReference type="Proteomes" id="UP000000238">
    <property type="component" value="Chromosome"/>
</dbReference>
<dbReference type="KEGG" id="hch:HCH_05014"/>
<name>Q2SCC5_HAHCH</name>
<dbReference type="HOGENOM" id="CLU_075806_0_0_6"/>
<proteinExistence type="predicted"/>
<dbReference type="AlphaFoldDB" id="Q2SCC5"/>
<dbReference type="Gene3D" id="3.40.50.1820">
    <property type="entry name" value="alpha/beta hydrolase"/>
    <property type="match status" value="1"/>
</dbReference>
<evidence type="ECO:0000313" key="3">
    <source>
        <dbReference type="Proteomes" id="UP000000238"/>
    </source>
</evidence>
<dbReference type="GO" id="GO:0016746">
    <property type="term" value="F:acyltransferase activity"/>
    <property type="evidence" value="ECO:0007669"/>
    <property type="project" value="UniProtKB-KW"/>
</dbReference>
<organism evidence="2 3">
    <name type="scientific">Hahella chejuensis (strain KCTC 2396)</name>
    <dbReference type="NCBI Taxonomy" id="349521"/>
    <lineage>
        <taxon>Bacteria</taxon>
        <taxon>Pseudomonadati</taxon>
        <taxon>Pseudomonadota</taxon>
        <taxon>Gammaproteobacteria</taxon>
        <taxon>Oceanospirillales</taxon>
        <taxon>Hahellaceae</taxon>
        <taxon>Hahella</taxon>
    </lineage>
</organism>